<sequence length="82" mass="9591">MSKEKINRINELARKKKTSGLSEDEQVEQEELRQAYLANFRKYLATQVESVKIVDQDGNDLTSEKVKQIQKEKGLHQRQTEN</sequence>
<dbReference type="EMBL" id="JACBXQ010000002">
    <property type="protein sequence ID" value="MBG9985892.1"/>
    <property type="molecule type" value="Genomic_DNA"/>
</dbReference>
<organism evidence="4 5">
    <name type="scientific">Facklamia lactis</name>
    <dbReference type="NCBI Taxonomy" id="2749967"/>
    <lineage>
        <taxon>Bacteria</taxon>
        <taxon>Bacillati</taxon>
        <taxon>Bacillota</taxon>
        <taxon>Bacilli</taxon>
        <taxon>Lactobacillales</taxon>
        <taxon>Aerococcaceae</taxon>
        <taxon>Facklamia</taxon>
    </lineage>
</organism>
<keyword evidence="5" id="KW-1185">Reference proteome</keyword>
<dbReference type="HAMAP" id="MF_01103">
    <property type="entry name" value="UPF0291"/>
    <property type="match status" value="1"/>
</dbReference>
<proteinExistence type="inferred from homology"/>
<comment type="subcellular location">
    <subcellularLocation>
        <location evidence="2">Cytoplasm</location>
    </subcellularLocation>
</comment>
<name>A0ABS0LPI7_9LACT</name>
<evidence type="ECO:0000313" key="4">
    <source>
        <dbReference type="EMBL" id="MBG9985892.1"/>
    </source>
</evidence>
<feature type="region of interest" description="Disordered" evidence="3">
    <location>
        <begin position="1"/>
        <end position="27"/>
    </location>
</feature>
<dbReference type="RefSeq" id="WP_197115243.1">
    <property type="nucleotide sequence ID" value="NZ_JACBXQ010000002.1"/>
</dbReference>
<accession>A0ABS0LPI7</accession>
<reference evidence="4 5" key="1">
    <citation type="submission" date="2020-07" db="EMBL/GenBank/DDBJ databases">
        <title>Facklamia lactis sp. nov., isolated from raw milk.</title>
        <authorList>
            <person name="Doll E.V."/>
            <person name="Huptas C."/>
            <person name="Staib L."/>
            <person name="Wenning M."/>
            <person name="Scherer S."/>
        </authorList>
    </citation>
    <scope>NUCLEOTIDE SEQUENCE [LARGE SCALE GENOMIC DNA]</scope>
    <source>
        <strain evidence="4 5">DSM 111018</strain>
    </source>
</reference>
<evidence type="ECO:0000256" key="1">
    <source>
        <dbReference type="ARBA" id="ARBA00022490"/>
    </source>
</evidence>
<dbReference type="Proteomes" id="UP000721415">
    <property type="component" value="Unassembled WGS sequence"/>
</dbReference>
<dbReference type="Gene3D" id="1.10.287.540">
    <property type="entry name" value="Helix hairpin bin"/>
    <property type="match status" value="1"/>
</dbReference>
<evidence type="ECO:0000256" key="2">
    <source>
        <dbReference type="HAMAP-Rule" id="MF_01103"/>
    </source>
</evidence>
<comment type="similarity">
    <text evidence="2">Belongs to the UPF0291 family.</text>
</comment>
<feature type="compositionally biased region" description="Basic and acidic residues" evidence="3">
    <location>
        <begin position="1"/>
        <end position="13"/>
    </location>
</feature>
<keyword evidence="1 2" id="KW-0963">Cytoplasm</keyword>
<gene>
    <name evidence="4" type="ORF">HZY91_03170</name>
</gene>
<dbReference type="InterPro" id="IPR009242">
    <property type="entry name" value="DUF896"/>
</dbReference>
<protein>
    <recommendedName>
        <fullName evidence="2">UPF0291 protein HZY91_03170</fullName>
    </recommendedName>
</protein>
<comment type="caution">
    <text evidence="4">The sequence shown here is derived from an EMBL/GenBank/DDBJ whole genome shotgun (WGS) entry which is preliminary data.</text>
</comment>
<evidence type="ECO:0000313" key="5">
    <source>
        <dbReference type="Proteomes" id="UP000721415"/>
    </source>
</evidence>
<dbReference type="PANTHER" id="PTHR37300">
    <property type="entry name" value="UPF0291 PROTEIN CBO2609/CLC_2481"/>
    <property type="match status" value="1"/>
</dbReference>
<evidence type="ECO:0000256" key="3">
    <source>
        <dbReference type="SAM" id="MobiDB-lite"/>
    </source>
</evidence>
<dbReference type="Pfam" id="PF05979">
    <property type="entry name" value="DUF896"/>
    <property type="match status" value="1"/>
</dbReference>
<dbReference type="SUPFAM" id="SSF158221">
    <property type="entry name" value="YnzC-like"/>
    <property type="match status" value="1"/>
</dbReference>
<dbReference type="PANTHER" id="PTHR37300:SF1">
    <property type="entry name" value="UPF0291 PROTEIN YNZC"/>
    <property type="match status" value="1"/>
</dbReference>